<dbReference type="Proteomes" id="UP000633136">
    <property type="component" value="Unassembled WGS sequence"/>
</dbReference>
<accession>A0A917ASN5</accession>
<evidence type="ECO:0008006" key="3">
    <source>
        <dbReference type="Google" id="ProtNLM"/>
    </source>
</evidence>
<dbReference type="RefSeq" id="WP_188685152.1">
    <property type="nucleotide sequence ID" value="NZ_BMIS01000008.1"/>
</dbReference>
<dbReference type="InterPro" id="IPR025447">
    <property type="entry name" value="DUF4192"/>
</dbReference>
<dbReference type="EMBL" id="BMIS01000008">
    <property type="protein sequence ID" value="GGE72444.1"/>
    <property type="molecule type" value="Genomic_DNA"/>
</dbReference>
<gene>
    <name evidence="1" type="ORF">GCM10011401_19340</name>
</gene>
<name>A0A917ASN5_9MICC</name>
<sequence length="460" mass="49572">MDIQTPLSLNRPGDTLALVSRTFGFLPKDSLVVIGLDHGITGGHLRVDLPSGAAQAPAEHMGDFAETIADSLLGERADPAPEAALVLLFAPEEASPDRRPYEGMVTALARAFAAAGGAPIVHTWYIGGGHIRDYDCRDASCCGYPGLEVDREMDTVLSSHPIFAAQEPGRPRGGPVAGIQGPEAVVRWFEAEPFGARAPAGELAYSADEIGQLREDVASHRDRFDSMAAQDGRPPYVCAAAWDAALSRTEVSGSALWLLECPDQLAAMLTAVADSGLRDAIIPMAALGFDTALCGYLVLSAGPRSGLPREKIAELLGREGRQVPGDLEAAVEDFQAAFLGDTGCSPEWERIDALETVLRVVHAFAEEQARSNILSLMVWVEWARGRGSIAGAYSDRCREQYPQNRLAQLLGRYMEVGGICPWAQVKRHSWSWSNCEKGKTERKFLRRSGNEQSSNPVMAC</sequence>
<protein>
    <recommendedName>
        <fullName evidence="3">DUF4192 domain-containing protein</fullName>
    </recommendedName>
</protein>
<reference evidence="1" key="1">
    <citation type="journal article" date="2014" name="Int. J. Syst. Evol. Microbiol.">
        <title>Complete genome sequence of Corynebacterium casei LMG S-19264T (=DSM 44701T), isolated from a smear-ripened cheese.</title>
        <authorList>
            <consortium name="US DOE Joint Genome Institute (JGI-PGF)"/>
            <person name="Walter F."/>
            <person name="Albersmeier A."/>
            <person name="Kalinowski J."/>
            <person name="Ruckert C."/>
        </authorList>
    </citation>
    <scope>NUCLEOTIDE SEQUENCE</scope>
    <source>
        <strain evidence="1">CGMCC 1.15388</strain>
    </source>
</reference>
<dbReference type="AlphaFoldDB" id="A0A917ASN5"/>
<evidence type="ECO:0000313" key="1">
    <source>
        <dbReference type="EMBL" id="GGE72444.1"/>
    </source>
</evidence>
<evidence type="ECO:0000313" key="2">
    <source>
        <dbReference type="Proteomes" id="UP000633136"/>
    </source>
</evidence>
<proteinExistence type="predicted"/>
<dbReference type="Pfam" id="PF13830">
    <property type="entry name" value="DUF4192"/>
    <property type="match status" value="1"/>
</dbReference>
<reference evidence="1" key="2">
    <citation type="submission" date="2020-09" db="EMBL/GenBank/DDBJ databases">
        <authorList>
            <person name="Sun Q."/>
            <person name="Zhou Y."/>
        </authorList>
    </citation>
    <scope>NUCLEOTIDE SEQUENCE</scope>
    <source>
        <strain evidence="1">CGMCC 1.15388</strain>
    </source>
</reference>
<comment type="caution">
    <text evidence="1">The sequence shown here is derived from an EMBL/GenBank/DDBJ whole genome shotgun (WGS) entry which is preliminary data.</text>
</comment>
<keyword evidence="2" id="KW-1185">Reference proteome</keyword>
<organism evidence="1 2">
    <name type="scientific">Nesterenkonia cremea</name>
    <dbReference type="NCBI Taxonomy" id="1882340"/>
    <lineage>
        <taxon>Bacteria</taxon>
        <taxon>Bacillati</taxon>
        <taxon>Actinomycetota</taxon>
        <taxon>Actinomycetes</taxon>
        <taxon>Micrococcales</taxon>
        <taxon>Micrococcaceae</taxon>
        <taxon>Nesterenkonia</taxon>
    </lineage>
</organism>